<name>A0ABV9HCH5_9MICO</name>
<dbReference type="Gene3D" id="6.10.280.100">
    <property type="match status" value="1"/>
</dbReference>
<feature type="region of interest" description="Disordered" evidence="1">
    <location>
        <begin position="56"/>
        <end position="109"/>
    </location>
</feature>
<evidence type="ECO:0000313" key="3">
    <source>
        <dbReference type="Proteomes" id="UP001596011"/>
    </source>
</evidence>
<reference evidence="3" key="1">
    <citation type="journal article" date="2019" name="Int. J. Syst. Evol. Microbiol.">
        <title>The Global Catalogue of Microorganisms (GCM) 10K type strain sequencing project: providing services to taxonomists for standard genome sequencing and annotation.</title>
        <authorList>
            <consortium name="The Broad Institute Genomics Platform"/>
            <consortium name="The Broad Institute Genome Sequencing Center for Infectious Disease"/>
            <person name="Wu L."/>
            <person name="Ma J."/>
        </authorList>
    </citation>
    <scope>NUCLEOTIDE SEQUENCE [LARGE SCALE GENOMIC DNA]</scope>
    <source>
        <strain evidence="3">CCUG 42722</strain>
    </source>
</reference>
<feature type="region of interest" description="Disordered" evidence="1">
    <location>
        <begin position="179"/>
        <end position="208"/>
    </location>
</feature>
<dbReference type="RefSeq" id="WP_377132348.1">
    <property type="nucleotide sequence ID" value="NZ_JBHSFI010000002.1"/>
</dbReference>
<feature type="compositionally biased region" description="Low complexity" evidence="1">
    <location>
        <begin position="80"/>
        <end position="97"/>
    </location>
</feature>
<dbReference type="EMBL" id="JBHSFI010000002">
    <property type="protein sequence ID" value="MFC4627321.1"/>
    <property type="molecule type" value="Genomic_DNA"/>
</dbReference>
<accession>A0ABV9HCH5</accession>
<dbReference type="InterPro" id="IPR022062">
    <property type="entry name" value="DUF3618"/>
</dbReference>
<evidence type="ECO:0000256" key="1">
    <source>
        <dbReference type="SAM" id="MobiDB-lite"/>
    </source>
</evidence>
<keyword evidence="3" id="KW-1185">Reference proteome</keyword>
<dbReference type="Proteomes" id="UP001596011">
    <property type="component" value="Unassembled WGS sequence"/>
</dbReference>
<proteinExistence type="predicted"/>
<gene>
    <name evidence="2" type="ORF">ACFO6V_03690</name>
</gene>
<organism evidence="2 3">
    <name type="scientific">Promicromonospora alba</name>
    <dbReference type="NCBI Taxonomy" id="1616110"/>
    <lineage>
        <taxon>Bacteria</taxon>
        <taxon>Bacillati</taxon>
        <taxon>Actinomycetota</taxon>
        <taxon>Actinomycetes</taxon>
        <taxon>Micrococcales</taxon>
        <taxon>Promicromonosporaceae</taxon>
        <taxon>Promicromonospora</taxon>
    </lineage>
</organism>
<protein>
    <submittedName>
        <fullName evidence="2">DUF3618 domain-containing protein</fullName>
    </submittedName>
</protein>
<comment type="caution">
    <text evidence="2">The sequence shown here is derived from an EMBL/GenBank/DDBJ whole genome shotgun (WGS) entry which is preliminary data.</text>
</comment>
<evidence type="ECO:0000313" key="2">
    <source>
        <dbReference type="EMBL" id="MFC4627321.1"/>
    </source>
</evidence>
<dbReference type="Pfam" id="PF12277">
    <property type="entry name" value="DUF3618"/>
    <property type="match status" value="1"/>
</dbReference>
<sequence>MSTSDPQEIREEIERTRAELSYDVDTLGEKVNPSSVARRKVDQAKDGISRVKDRVMGTAHDTVGSAQGTTHDLADRGREAASSAAESARHAASSVAETAGSAPRKVREQTQGNPLAAGLVAFGLGLVIASLVPSSRAEQRAVKAVEEKAAPLVEGAKSTATELVHDLEEPARESVQAVGDAAKDAARAVGEHGREAASDIRSRASGSE</sequence>
<feature type="compositionally biased region" description="Basic and acidic residues" evidence="1">
    <location>
        <begin position="181"/>
        <end position="202"/>
    </location>
</feature>